<evidence type="ECO:0000313" key="2">
    <source>
        <dbReference type="Proteomes" id="UP001333996"/>
    </source>
</evidence>
<sequence length="55" mass="6215">MDVELRHSRYGRRHTRPTKEAAVVVAVQVHNGDFFARGPTWAVVGVQPTFAPSRR</sequence>
<comment type="caution">
    <text evidence="1">The sequence shown here is derived from an EMBL/GenBank/DDBJ whole genome shotgun (WGS) entry which is preliminary data.</text>
</comment>
<accession>A0ABU7FIS3</accession>
<evidence type="ECO:0000313" key="1">
    <source>
        <dbReference type="EMBL" id="MED7823044.1"/>
    </source>
</evidence>
<dbReference type="Proteomes" id="UP001333996">
    <property type="component" value="Unassembled WGS sequence"/>
</dbReference>
<keyword evidence="2" id="KW-1185">Reference proteome</keyword>
<proteinExistence type="predicted"/>
<dbReference type="RefSeq" id="WP_329507469.1">
    <property type="nucleotide sequence ID" value="NZ_BAAAYZ010000236.1"/>
</dbReference>
<protein>
    <submittedName>
        <fullName evidence="1">Uncharacterized protein</fullName>
    </submittedName>
</protein>
<reference evidence="1" key="1">
    <citation type="submission" date="2024-01" db="EMBL/GenBank/DDBJ databases">
        <title>First draft genome sequence data of TA4-1, the type strain of Gram-positive actinobacterium Streptomyces chiangmaiensis.</title>
        <authorList>
            <person name="Yasawong M."/>
            <person name="Nantapong N."/>
        </authorList>
    </citation>
    <scope>NUCLEOTIDE SEQUENCE</scope>
    <source>
        <strain evidence="1">TA4-1</strain>
    </source>
</reference>
<name>A0ABU7FIS3_9ACTN</name>
<gene>
    <name evidence="1" type="ORF">VXC91_13885</name>
</gene>
<dbReference type="EMBL" id="JAYWVC010000035">
    <property type="protein sequence ID" value="MED7823044.1"/>
    <property type="molecule type" value="Genomic_DNA"/>
</dbReference>
<organism evidence="1 2">
    <name type="scientific">Streptomyces chiangmaiensis</name>
    <dbReference type="NCBI Taxonomy" id="766497"/>
    <lineage>
        <taxon>Bacteria</taxon>
        <taxon>Bacillati</taxon>
        <taxon>Actinomycetota</taxon>
        <taxon>Actinomycetes</taxon>
        <taxon>Kitasatosporales</taxon>
        <taxon>Streptomycetaceae</taxon>
        <taxon>Streptomyces</taxon>
    </lineage>
</organism>